<proteinExistence type="predicted"/>
<dbReference type="Proteomes" id="UP000229497">
    <property type="component" value="Unassembled WGS sequence"/>
</dbReference>
<dbReference type="Pfam" id="PF22617">
    <property type="entry name" value="HCS_D2"/>
    <property type="match status" value="1"/>
</dbReference>
<reference evidence="4 5" key="1">
    <citation type="submission" date="2017-09" db="EMBL/GenBank/DDBJ databases">
        <title>Depth-based differentiation of microbial function through sediment-hosted aquifers and enrichment of novel symbionts in the deep terrestrial subsurface.</title>
        <authorList>
            <person name="Probst A.J."/>
            <person name="Ladd B."/>
            <person name="Jarett J.K."/>
            <person name="Geller-Mcgrath D.E."/>
            <person name="Sieber C.M."/>
            <person name="Emerson J.B."/>
            <person name="Anantharaman K."/>
            <person name="Thomas B.C."/>
            <person name="Malmstrom R."/>
            <person name="Stieglmeier M."/>
            <person name="Klingl A."/>
            <person name="Woyke T."/>
            <person name="Ryan C.M."/>
            <person name="Banfield J.F."/>
        </authorList>
    </citation>
    <scope>NUCLEOTIDE SEQUENCE [LARGE SCALE GENOMIC DNA]</scope>
    <source>
        <strain evidence="4">CG11_big_fil_rev_8_21_14_0_20_37_16</strain>
    </source>
</reference>
<comment type="caution">
    <text evidence="4">The sequence shown here is derived from an EMBL/GenBank/DDBJ whole genome shotgun (WGS) entry which is preliminary data.</text>
</comment>
<sequence length="411" mass="46969">MGNQNLRFKGVIDTTFRDGQQSPLMFDSYKYRLSLEDKKDLIYGLIKLGVRDFEFFSPIVSASEFEDFIHLKEYVKSLHIHNVRLLAHCRCHPHDIKRAIDAGFDGLNLYIGMTKLAQEFSHGIKFKEIISSVKKTLKEVQATYPHLYLRFSAEDSFRTPLSDLYQVYDEVHTYVNTLGMPDTVGIATPEMVKERVSALRVRYPDVDLECHFHNDRGFALINAVTAIKSGVSYVDTSVWGMAERSGITSVTGLLLNLYYEDKALCKNFDLKLCYPLNVLMGSILKHQVPPNEPVSITNRTHTAGVHQKAVLNNPYVYEAHDLSIFGVTSNNLLLGPLSGKNLIHYYLREIQFYDVTFEKAAEIAAEFKSKSSKMSKKNKPEKILAETIHNYHLTKLSIKEEFLKNRVENLN</sequence>
<dbReference type="InterPro" id="IPR050073">
    <property type="entry name" value="2-IPM_HCS-like"/>
</dbReference>
<dbReference type="PROSITE" id="PS00816">
    <property type="entry name" value="AIPM_HOMOCIT_SYNTH_2"/>
    <property type="match status" value="1"/>
</dbReference>
<feature type="domain" description="Pyruvate carboxyltransferase" evidence="3">
    <location>
        <begin position="9"/>
        <end position="274"/>
    </location>
</feature>
<accession>A0A2H0KJ82</accession>
<dbReference type="AlphaFoldDB" id="A0A2H0KJ82"/>
<evidence type="ECO:0000259" key="3">
    <source>
        <dbReference type="PROSITE" id="PS50991"/>
    </source>
</evidence>
<dbReference type="GO" id="GO:0004410">
    <property type="term" value="F:homocitrate synthase activity"/>
    <property type="evidence" value="ECO:0007669"/>
    <property type="project" value="TreeGrafter"/>
</dbReference>
<dbReference type="Gene3D" id="3.20.20.70">
    <property type="entry name" value="Aldolase class I"/>
    <property type="match status" value="1"/>
</dbReference>
<dbReference type="InterPro" id="IPR000891">
    <property type="entry name" value="PYR_CT"/>
</dbReference>
<evidence type="ECO:0000256" key="1">
    <source>
        <dbReference type="ARBA" id="ARBA00022679"/>
    </source>
</evidence>
<keyword evidence="4" id="KW-0670">Pyruvate</keyword>
<dbReference type="PROSITE" id="PS50991">
    <property type="entry name" value="PYR_CT"/>
    <property type="match status" value="1"/>
</dbReference>
<dbReference type="PANTHER" id="PTHR10277">
    <property type="entry name" value="HOMOCITRATE SYNTHASE-RELATED"/>
    <property type="match status" value="1"/>
</dbReference>
<evidence type="ECO:0000256" key="2">
    <source>
        <dbReference type="ARBA" id="ARBA00023211"/>
    </source>
</evidence>
<protein>
    <submittedName>
        <fullName evidence="4">Pyruvate carboxyltransferase</fullName>
    </submittedName>
</protein>
<gene>
    <name evidence="4" type="ORF">COV87_04090</name>
</gene>
<evidence type="ECO:0000313" key="4">
    <source>
        <dbReference type="EMBL" id="PIQ71330.1"/>
    </source>
</evidence>
<dbReference type="InterPro" id="IPR013785">
    <property type="entry name" value="Aldolase_TIM"/>
</dbReference>
<dbReference type="SUPFAM" id="SSF51569">
    <property type="entry name" value="Aldolase"/>
    <property type="match status" value="1"/>
</dbReference>
<dbReference type="InterPro" id="IPR054691">
    <property type="entry name" value="LeuA/HCS_post-cat"/>
</dbReference>
<dbReference type="Gene3D" id="1.10.238.260">
    <property type="match status" value="1"/>
</dbReference>
<dbReference type="InterPro" id="IPR002034">
    <property type="entry name" value="AIPM/Hcit_synth_CS"/>
</dbReference>
<dbReference type="PANTHER" id="PTHR10277:SF48">
    <property type="entry name" value="HOMOCITRATE SYNTHASE, CYTOSOLIC ISOZYME-RELATED"/>
    <property type="match status" value="1"/>
</dbReference>
<dbReference type="Pfam" id="PF00682">
    <property type="entry name" value="HMGL-like"/>
    <property type="match status" value="1"/>
</dbReference>
<dbReference type="EMBL" id="PCVK01000116">
    <property type="protein sequence ID" value="PIQ71330.1"/>
    <property type="molecule type" value="Genomic_DNA"/>
</dbReference>
<evidence type="ECO:0000313" key="5">
    <source>
        <dbReference type="Proteomes" id="UP000229497"/>
    </source>
</evidence>
<keyword evidence="2" id="KW-0464">Manganese</keyword>
<name>A0A2H0KJ82_9BACT</name>
<keyword evidence="1 4" id="KW-0808">Transferase</keyword>
<organism evidence="4 5">
    <name type="scientific">Candidatus Roizmanbacteria bacterium CG11_big_fil_rev_8_21_14_0_20_37_16</name>
    <dbReference type="NCBI Taxonomy" id="1974857"/>
    <lineage>
        <taxon>Bacteria</taxon>
        <taxon>Candidatus Roizmaniibacteriota</taxon>
    </lineage>
</organism>
<dbReference type="GO" id="GO:0019878">
    <property type="term" value="P:lysine biosynthetic process via aminoadipic acid"/>
    <property type="evidence" value="ECO:0007669"/>
    <property type="project" value="TreeGrafter"/>
</dbReference>